<dbReference type="EMBL" id="MNTG01000028">
    <property type="protein sequence ID" value="OLA37696.1"/>
    <property type="molecule type" value="Genomic_DNA"/>
</dbReference>
<dbReference type="AlphaFoldDB" id="A0A1Q6R5T7"/>
<protein>
    <recommendedName>
        <fullName evidence="1">ATPase AAA-type core domain-containing protein</fullName>
    </recommendedName>
</protein>
<sequence length="349" mass="39896">MKLSKLYLDRYTVFDLLHISLAEGINIFIGENGTGKSHLLKVLYAASRATDGKTAFAQKLVNLMLPDDYQLARLLHKGAKNSYIRVEEESGLYVSLYFDDETYKWNAAAENEAAWENGLINSDSIFIPAKEILSNCYQLNSAVARRNVKFDDTYIDIIDAAKVDVGNTVETNMICEDMEQYGWQNRLLQKIEALIDGKVFYDPQKDGFYLRNANSKLEFNLVAEGIRKLALLWQLLKNSALERGSILFWDEPEANINPAYLRNIVEILLALERHGVQIFLSTHNYMLAKYFEVLKDDSDTVLYHSLYKTEQGIGYECGEAFDDLKNNAIINSFDKLLDEIYDMGVSKHE</sequence>
<dbReference type="InterPro" id="IPR027417">
    <property type="entry name" value="P-loop_NTPase"/>
</dbReference>
<dbReference type="SUPFAM" id="SSF52540">
    <property type="entry name" value="P-loop containing nucleoside triphosphate hydrolases"/>
    <property type="match status" value="1"/>
</dbReference>
<proteinExistence type="predicted"/>
<dbReference type="Proteomes" id="UP000186777">
    <property type="component" value="Unassembled WGS sequence"/>
</dbReference>
<dbReference type="Gene3D" id="3.40.50.300">
    <property type="entry name" value="P-loop containing nucleotide triphosphate hydrolases"/>
    <property type="match status" value="1"/>
</dbReference>
<dbReference type="STRING" id="626940.BHW43_05670"/>
<dbReference type="InterPro" id="IPR003959">
    <property type="entry name" value="ATPase_AAA_core"/>
</dbReference>
<dbReference type="GO" id="GO:0016887">
    <property type="term" value="F:ATP hydrolysis activity"/>
    <property type="evidence" value="ECO:0007669"/>
    <property type="project" value="InterPro"/>
</dbReference>
<dbReference type="InterPro" id="IPR051396">
    <property type="entry name" value="Bact_Antivir_Def_Nuclease"/>
</dbReference>
<dbReference type="GO" id="GO:0005524">
    <property type="term" value="F:ATP binding"/>
    <property type="evidence" value="ECO:0007669"/>
    <property type="project" value="InterPro"/>
</dbReference>
<dbReference type="RefSeq" id="WP_303679832.1">
    <property type="nucleotide sequence ID" value="NZ_MNTG01000028.1"/>
</dbReference>
<comment type="caution">
    <text evidence="2">The sequence shown here is derived from an EMBL/GenBank/DDBJ whole genome shotgun (WGS) entry which is preliminary data.</text>
</comment>
<evidence type="ECO:0000259" key="1">
    <source>
        <dbReference type="Pfam" id="PF13304"/>
    </source>
</evidence>
<name>A0A1Q6R5T7_9FIRM</name>
<organism evidence="2 3">
    <name type="scientific">Phascolarctobacterium succinatutens</name>
    <dbReference type="NCBI Taxonomy" id="626940"/>
    <lineage>
        <taxon>Bacteria</taxon>
        <taxon>Bacillati</taxon>
        <taxon>Bacillota</taxon>
        <taxon>Negativicutes</taxon>
        <taxon>Acidaminococcales</taxon>
        <taxon>Acidaminococcaceae</taxon>
        <taxon>Phascolarctobacterium</taxon>
    </lineage>
</organism>
<feature type="domain" description="ATPase AAA-type core" evidence="1">
    <location>
        <begin position="208"/>
        <end position="285"/>
    </location>
</feature>
<dbReference type="PANTHER" id="PTHR43581">
    <property type="entry name" value="ATP/GTP PHOSPHATASE"/>
    <property type="match status" value="1"/>
</dbReference>
<dbReference type="PANTHER" id="PTHR43581:SF4">
    <property type="entry name" value="ATP_GTP PHOSPHATASE"/>
    <property type="match status" value="1"/>
</dbReference>
<evidence type="ECO:0000313" key="3">
    <source>
        <dbReference type="Proteomes" id="UP000186777"/>
    </source>
</evidence>
<accession>A0A1Q6R5T7</accession>
<dbReference type="Pfam" id="PF13304">
    <property type="entry name" value="AAA_21"/>
    <property type="match status" value="1"/>
</dbReference>
<gene>
    <name evidence="2" type="ORF">BHW43_05670</name>
</gene>
<reference evidence="2 3" key="1">
    <citation type="journal article" date="2016" name="Nat. Biotechnol.">
        <title>Measurement of bacterial replication rates in microbial communities.</title>
        <authorList>
            <person name="Brown C.T."/>
            <person name="Olm M.R."/>
            <person name="Thomas B.C."/>
            <person name="Banfield J.F."/>
        </authorList>
    </citation>
    <scope>NUCLEOTIDE SEQUENCE [LARGE SCALE GENOMIC DNA]</scope>
    <source>
        <strain evidence="2">46_33</strain>
    </source>
</reference>
<evidence type="ECO:0000313" key="2">
    <source>
        <dbReference type="EMBL" id="OLA37696.1"/>
    </source>
</evidence>